<feature type="domain" description="RsdA/BaiN/AoA(So)-like Rossmann fold-like" evidence="4">
    <location>
        <begin position="7"/>
        <end position="420"/>
    </location>
</feature>
<keyword evidence="3" id="KW-0274">FAD</keyword>
<dbReference type="PRINTS" id="PR00368">
    <property type="entry name" value="FADPNR"/>
</dbReference>
<feature type="domain" description="RsdA/BaiN/AoA(So)-like insert" evidence="5">
    <location>
        <begin position="193"/>
        <end position="367"/>
    </location>
</feature>
<keyword evidence="2" id="KW-0285">Flavoprotein</keyword>
<accession>A0ABU5SUY1</accession>
<dbReference type="InterPro" id="IPR057661">
    <property type="entry name" value="RsdA/BaiN/AoA(So)_Rossmann"/>
</dbReference>
<reference evidence="6 7" key="1">
    <citation type="submission" date="2023-12" db="EMBL/GenBank/DDBJ databases">
        <title>Baltic Sea Cyanobacteria.</title>
        <authorList>
            <person name="Delbaje E."/>
            <person name="Fewer D.P."/>
            <person name="Shishido T.K."/>
        </authorList>
    </citation>
    <scope>NUCLEOTIDE SEQUENCE [LARGE SCALE GENOMIC DNA]</scope>
    <source>
        <strain evidence="6 7">UHCC 0281</strain>
    </source>
</reference>
<dbReference type="Pfam" id="PF03486">
    <property type="entry name" value="HI0933_like"/>
    <property type="match status" value="1"/>
</dbReference>
<dbReference type="Gene3D" id="2.40.30.10">
    <property type="entry name" value="Translation factors"/>
    <property type="match status" value="1"/>
</dbReference>
<evidence type="ECO:0000256" key="3">
    <source>
        <dbReference type="ARBA" id="ARBA00022827"/>
    </source>
</evidence>
<comment type="caution">
    <text evidence="6">The sequence shown here is derived from an EMBL/GenBank/DDBJ whole genome shotgun (WGS) entry which is preliminary data.</text>
</comment>
<dbReference type="InterPro" id="IPR004792">
    <property type="entry name" value="BaiN-like"/>
</dbReference>
<evidence type="ECO:0000259" key="5">
    <source>
        <dbReference type="Pfam" id="PF22780"/>
    </source>
</evidence>
<dbReference type="Gene3D" id="3.50.50.60">
    <property type="entry name" value="FAD/NAD(P)-binding domain"/>
    <property type="match status" value="1"/>
</dbReference>
<dbReference type="PRINTS" id="PR00411">
    <property type="entry name" value="PNDRDTASEI"/>
</dbReference>
<dbReference type="SUPFAM" id="SSF51905">
    <property type="entry name" value="FAD/NAD(P)-binding domain"/>
    <property type="match status" value="1"/>
</dbReference>
<protein>
    <submittedName>
        <fullName evidence="6">NAD(P)/FAD-dependent oxidoreductase</fullName>
    </submittedName>
</protein>
<dbReference type="Pfam" id="PF22780">
    <property type="entry name" value="HI0933_like_1st"/>
    <property type="match status" value="1"/>
</dbReference>
<keyword evidence="7" id="KW-1185">Reference proteome</keyword>
<evidence type="ECO:0000256" key="1">
    <source>
        <dbReference type="ARBA" id="ARBA00001974"/>
    </source>
</evidence>
<name>A0ABU5SUY1_9CYAN</name>
<dbReference type="InterPro" id="IPR023166">
    <property type="entry name" value="BaiN-like_dom_sf"/>
</dbReference>
<evidence type="ECO:0000313" key="7">
    <source>
        <dbReference type="Proteomes" id="UP001302329"/>
    </source>
</evidence>
<dbReference type="Proteomes" id="UP001302329">
    <property type="component" value="Unassembled WGS sequence"/>
</dbReference>
<comment type="cofactor">
    <cofactor evidence="1">
        <name>FAD</name>
        <dbReference type="ChEBI" id="CHEBI:57692"/>
    </cofactor>
</comment>
<dbReference type="PANTHER" id="PTHR42887">
    <property type="entry name" value="OS12G0638800 PROTEIN"/>
    <property type="match status" value="1"/>
</dbReference>
<organism evidence="6 7">
    <name type="scientific">Cyanobium gracile UHCC 0281</name>
    <dbReference type="NCBI Taxonomy" id="3110309"/>
    <lineage>
        <taxon>Bacteria</taxon>
        <taxon>Bacillati</taxon>
        <taxon>Cyanobacteriota</taxon>
        <taxon>Cyanophyceae</taxon>
        <taxon>Synechococcales</taxon>
        <taxon>Prochlorococcaceae</taxon>
        <taxon>Cyanobium</taxon>
    </lineage>
</organism>
<sequence length="429" mass="45870">MLPSRASVVVVGGGPAGFMAAIAAAEAAGGRFPGGVLLLESTPEPLHKVLISGGGRCNVTHACWDPRVLVDHYPRGGKALRGPFSRFATGDTVAWFQAHGLQLVEEPDGRLFPRSNRSSSVVDTLRRAAIAAGVGLHTAQAGQTAQALPDGGFRLRLRSGAELVAEHLVLATGSHPSGHRIAASLGHGLVTPVPSLFTLTLADHPLVELAGVAMDPVQLELLLTPLPGIAATTATKPQRQRGPVLITHWGLSGPATLRLTAFAARALRERRYRAELRVDWTGGRKPAELEGWFADARREQARRQLGNWRPWPDLSRRLWLHLLALGGVDASLRWADLPRRSEQALVTALRDSRYQISGRGPFGEEFVTAGGIPLAEVNLATMESRVQPGLFLVGELLDVDGVTGGFNFQHCWSSGWLAGQALAAQRTCS</sequence>
<evidence type="ECO:0000313" key="6">
    <source>
        <dbReference type="EMBL" id="MEA5442271.1"/>
    </source>
</evidence>
<evidence type="ECO:0000256" key="2">
    <source>
        <dbReference type="ARBA" id="ARBA00022630"/>
    </source>
</evidence>
<dbReference type="InterPro" id="IPR055178">
    <property type="entry name" value="RsdA/BaiN/AoA(So)-like_dom"/>
</dbReference>
<dbReference type="NCBIfam" id="TIGR00275">
    <property type="entry name" value="aminoacetone oxidase family FAD-binding enzyme"/>
    <property type="match status" value="1"/>
</dbReference>
<dbReference type="Gene3D" id="1.10.8.260">
    <property type="entry name" value="HI0933 insert domain-like"/>
    <property type="match status" value="1"/>
</dbReference>
<dbReference type="InterPro" id="IPR036188">
    <property type="entry name" value="FAD/NAD-bd_sf"/>
</dbReference>
<dbReference type="SUPFAM" id="SSF160996">
    <property type="entry name" value="HI0933 insert domain-like"/>
    <property type="match status" value="1"/>
</dbReference>
<evidence type="ECO:0000259" key="4">
    <source>
        <dbReference type="Pfam" id="PF03486"/>
    </source>
</evidence>
<dbReference type="EMBL" id="JAYGHY010000015">
    <property type="protein sequence ID" value="MEA5442271.1"/>
    <property type="molecule type" value="Genomic_DNA"/>
</dbReference>
<proteinExistence type="predicted"/>
<dbReference type="PANTHER" id="PTHR42887:SF2">
    <property type="entry name" value="OS12G0638800 PROTEIN"/>
    <property type="match status" value="1"/>
</dbReference>
<dbReference type="RefSeq" id="WP_323356347.1">
    <property type="nucleotide sequence ID" value="NZ_JAYGHY010000015.1"/>
</dbReference>
<gene>
    <name evidence="6" type="ORF">VB739_06875</name>
</gene>